<dbReference type="Gene3D" id="3.30.43.10">
    <property type="entry name" value="Uridine Diphospho-n-acetylenolpyruvylglucosamine Reductase, domain 2"/>
    <property type="match status" value="1"/>
</dbReference>
<evidence type="ECO:0000313" key="6">
    <source>
        <dbReference type="EMBL" id="KAF9878165.1"/>
    </source>
</evidence>
<feature type="domain" description="FAD-binding PCMH-type" evidence="5">
    <location>
        <begin position="61"/>
        <end position="231"/>
    </location>
</feature>
<keyword evidence="4" id="KW-0560">Oxidoreductase</keyword>
<dbReference type="GeneID" id="62159996"/>
<dbReference type="InterPro" id="IPR012951">
    <property type="entry name" value="BBE"/>
</dbReference>
<dbReference type="GO" id="GO:0071949">
    <property type="term" value="F:FAD binding"/>
    <property type="evidence" value="ECO:0007669"/>
    <property type="project" value="InterPro"/>
</dbReference>
<evidence type="ECO:0000256" key="3">
    <source>
        <dbReference type="ARBA" id="ARBA00022827"/>
    </source>
</evidence>
<name>A0A9P6I8Y3_9PEZI</name>
<dbReference type="InterPro" id="IPR016164">
    <property type="entry name" value="FAD-linked_Oxase-like_C"/>
</dbReference>
<dbReference type="SUPFAM" id="SSF56176">
    <property type="entry name" value="FAD-binding/transporter-associated domain-like"/>
    <property type="match status" value="1"/>
</dbReference>
<reference evidence="6" key="1">
    <citation type="submission" date="2020-03" db="EMBL/GenBank/DDBJ databases">
        <authorList>
            <person name="He L."/>
        </authorList>
    </citation>
    <scope>NUCLEOTIDE SEQUENCE</scope>
    <source>
        <strain evidence="6">CkLH20</strain>
    </source>
</reference>
<dbReference type="RefSeq" id="XP_038747626.1">
    <property type="nucleotide sequence ID" value="XM_038886922.1"/>
</dbReference>
<keyword evidence="3" id="KW-0274">FAD</keyword>
<dbReference type="Gene3D" id="3.30.465.10">
    <property type="match status" value="1"/>
</dbReference>
<keyword evidence="7" id="KW-1185">Reference proteome</keyword>
<dbReference type="PROSITE" id="PS51387">
    <property type="entry name" value="FAD_PCMH"/>
    <property type="match status" value="1"/>
</dbReference>
<comment type="similarity">
    <text evidence="1">Belongs to the oxygen-dependent FAD-linked oxidoreductase family.</text>
</comment>
<gene>
    <name evidence="6" type="ORF">CkaCkLH20_04203</name>
</gene>
<dbReference type="InterPro" id="IPR050416">
    <property type="entry name" value="FAD-linked_Oxidoreductase"/>
</dbReference>
<dbReference type="GO" id="GO:0016491">
    <property type="term" value="F:oxidoreductase activity"/>
    <property type="evidence" value="ECO:0007669"/>
    <property type="project" value="UniProtKB-KW"/>
</dbReference>
<dbReference type="OrthoDB" id="407275at2759"/>
<dbReference type="AlphaFoldDB" id="A0A9P6I8Y3"/>
<sequence length="478" mass="51709">MAPLEATAEFRVSNPEGSTREQIASEAPHLRDLAEKFPDLLIYTPSAATFEEVRPFYNAAFTNQPGAIVRPRTDAEVAAVIQEAQAKSVPFGIRSGGHDLVAAQLQGKDGIMIDLRSLDSAVVAEDKKSARVGGGILGVNLSKFLHEHKLLTPHGWCATVGIVGWALGGGYGYSSAFYGLGVDQILGARVVLASGEVVDTDEHPDLLWALRGAGNGNFGVVVELRVKLYPETAYLGGLLGYPNAEAGKVLTQFSEFEKDLPVNFSGELTHMTIPGVGAVLAWVFAWTSEDDDLEEGWAFHQKLKTLGTPILDTVAAVTDYEFYSAFPNPSGNHIHPRVCTVEYLSPEVGNLIANNPPPGPMCANVIHSAHGRALQENPAACYPLRRRHRIVNPNAGVPDAGLQPAEFESYKKWNDGLVAELSAKGLTLPCGYRNLGPDKDVNWTALFGEETLAKLKDVKKKFDPENVFRTGFPRLDLI</sequence>
<dbReference type="InterPro" id="IPR006094">
    <property type="entry name" value="Oxid_FAD_bind_N"/>
</dbReference>
<evidence type="ECO:0000256" key="1">
    <source>
        <dbReference type="ARBA" id="ARBA00005466"/>
    </source>
</evidence>
<dbReference type="Gene3D" id="3.40.462.20">
    <property type="match status" value="1"/>
</dbReference>
<evidence type="ECO:0000313" key="7">
    <source>
        <dbReference type="Proteomes" id="UP000781932"/>
    </source>
</evidence>
<dbReference type="InterPro" id="IPR016166">
    <property type="entry name" value="FAD-bd_PCMH"/>
</dbReference>
<evidence type="ECO:0000256" key="2">
    <source>
        <dbReference type="ARBA" id="ARBA00022630"/>
    </source>
</evidence>
<keyword evidence="2" id="KW-0285">Flavoprotein</keyword>
<dbReference type="PANTHER" id="PTHR42973">
    <property type="entry name" value="BINDING OXIDOREDUCTASE, PUTATIVE (AFU_ORTHOLOGUE AFUA_1G17690)-RELATED"/>
    <property type="match status" value="1"/>
</dbReference>
<dbReference type="Pfam" id="PF08031">
    <property type="entry name" value="BBE"/>
    <property type="match status" value="1"/>
</dbReference>
<dbReference type="InterPro" id="IPR036318">
    <property type="entry name" value="FAD-bd_PCMH-like_sf"/>
</dbReference>
<organism evidence="6 7">
    <name type="scientific">Colletotrichum karsti</name>
    <dbReference type="NCBI Taxonomy" id="1095194"/>
    <lineage>
        <taxon>Eukaryota</taxon>
        <taxon>Fungi</taxon>
        <taxon>Dikarya</taxon>
        <taxon>Ascomycota</taxon>
        <taxon>Pezizomycotina</taxon>
        <taxon>Sordariomycetes</taxon>
        <taxon>Hypocreomycetidae</taxon>
        <taxon>Glomerellales</taxon>
        <taxon>Glomerellaceae</taxon>
        <taxon>Colletotrichum</taxon>
        <taxon>Colletotrichum boninense species complex</taxon>
    </lineage>
</organism>
<dbReference type="PANTHER" id="PTHR42973:SF7">
    <property type="entry name" value="FAD-BINDING PCMH-TYPE DOMAIN-CONTAINING PROTEIN"/>
    <property type="match status" value="1"/>
</dbReference>
<evidence type="ECO:0000256" key="4">
    <source>
        <dbReference type="ARBA" id="ARBA00023002"/>
    </source>
</evidence>
<accession>A0A9P6I8Y3</accession>
<protein>
    <submittedName>
        <fullName evidence="6">6-hydroxy-d-nicotine oxidase</fullName>
    </submittedName>
</protein>
<dbReference type="SUPFAM" id="SSF55103">
    <property type="entry name" value="FAD-linked oxidases, C-terminal domain"/>
    <property type="match status" value="1"/>
</dbReference>
<dbReference type="EMBL" id="JAATWM020000011">
    <property type="protein sequence ID" value="KAF9878165.1"/>
    <property type="molecule type" value="Genomic_DNA"/>
</dbReference>
<dbReference type="Proteomes" id="UP000781932">
    <property type="component" value="Unassembled WGS sequence"/>
</dbReference>
<comment type="caution">
    <text evidence="6">The sequence shown here is derived from an EMBL/GenBank/DDBJ whole genome shotgun (WGS) entry which is preliminary data.</text>
</comment>
<dbReference type="InterPro" id="IPR016167">
    <property type="entry name" value="FAD-bd_PCMH_sub1"/>
</dbReference>
<reference evidence="6" key="2">
    <citation type="submission" date="2020-11" db="EMBL/GenBank/DDBJ databases">
        <title>Whole genome sequencing of Colletotrichum sp.</title>
        <authorList>
            <person name="Li H."/>
        </authorList>
    </citation>
    <scope>NUCLEOTIDE SEQUENCE</scope>
    <source>
        <strain evidence="6">CkLH20</strain>
    </source>
</reference>
<dbReference type="InterPro" id="IPR016169">
    <property type="entry name" value="FAD-bd_PCMH_sub2"/>
</dbReference>
<evidence type="ECO:0000259" key="5">
    <source>
        <dbReference type="PROSITE" id="PS51387"/>
    </source>
</evidence>
<dbReference type="Pfam" id="PF01565">
    <property type="entry name" value="FAD_binding_4"/>
    <property type="match status" value="1"/>
</dbReference>
<proteinExistence type="inferred from homology"/>